<protein>
    <submittedName>
        <fullName evidence="2">Hypothetical_protein</fullName>
    </submittedName>
</protein>
<proteinExistence type="predicted"/>
<name>A0AA86QIV4_9EUKA</name>
<sequence length="1033" mass="119625">MYSANATLWLKNGPKDGIRVRGNVPCRFVSSSDMNSVTVQLLDNRTFTVHSKMVMQRHISDQEVLRTMSEPQNFIYFRGNLMNQFLTHVLKGTFKIQNNCYVYNGEMGDAQRLTNQNVIIQSQLLFNDLLFLVFNDSMVLKQVENFFSAILPLFELNSSYIQFLTVQTQLELQFVSLNVNSDGLMKFKCNTSQEACIVVKQMFKNLNIPKTVLKQHLVLIPSYGLLAQQFNCYVKRELVDSDQMVDESILRLLKLKNPCFVINPNIEILAKMSAHLFERYVQITELEINAELESIVNKISSENVIDLENGYYLFPRYISEQNESKLNKKERQELEQFLQFAQEQQNIQRIKTSLVNNYQKQNYQLTNYVKQNKIQTPIAKRQSPKNTPILASSVQNLVKSGTYKFKTDQPTTPVNEHLFKPLNETQIQLKTVDQMTADINQFVTEYEASSDTSADSIQPITPQKRQFKLSSSNKINKSPYKSIFDEKITQKSFMQPKITQQIESEPINKEHTQIDYNQFQISKKEIHGVVPIIVRTPENIKPNINSNFNTIIINSDNLDKTYNQLSPYQSMHKLKTISTPNIAMANIFAFNNNSPKQQSSNKEVQQSEEFNLKDLDHTNLQGNDKLDSDVFQTQTVKKQQLNKIDYTEYIKIPQAPVQLAPVQTHISRNMYESKSEDNNQMAKFLRGQAINNYEYNEQIAGFNNMNQNNNIIAPTSTIITVNDLLDESLANEQPTQGFTSVQPQSVQFQHNYNFNQYENFLQQPAVDTKSYDYQLNTIYNNMRNSDYQPIKKSLSTGHSVRFDTQKQSNQKSVKPRALNLDLSESLFASVHKTTNMPKIIEHAYVEEPYIPSAPKKKKDKFNAEFEFESKLNAFTQELTRTQSARKSALKMSKMTPPHIGKWKTNLNIKENDENLSPVEFPKQNYEYIEQKVKAKNNKNEDIYQSKLKQIQSNKCEKSEMENEMEIQNVFNFNQLKKIAKHIQDLEEIEQEIQKEITTEQKPKSKTIPKGFLQKSSIQHHSNFMDGFGAEVDL</sequence>
<comment type="caution">
    <text evidence="1">The sequence shown here is derived from an EMBL/GenBank/DDBJ whole genome shotgun (WGS) entry which is preliminary data.</text>
</comment>
<reference evidence="2 3" key="2">
    <citation type="submission" date="2024-07" db="EMBL/GenBank/DDBJ databases">
        <authorList>
            <person name="Akdeniz Z."/>
        </authorList>
    </citation>
    <scope>NUCLEOTIDE SEQUENCE [LARGE SCALE GENOMIC DNA]</scope>
</reference>
<dbReference type="EMBL" id="CAXDID020000207">
    <property type="protein sequence ID" value="CAL6055864.1"/>
    <property type="molecule type" value="Genomic_DNA"/>
</dbReference>
<dbReference type="Proteomes" id="UP001642409">
    <property type="component" value="Unassembled WGS sequence"/>
</dbReference>
<reference evidence="1" key="1">
    <citation type="submission" date="2023-06" db="EMBL/GenBank/DDBJ databases">
        <authorList>
            <person name="Kurt Z."/>
        </authorList>
    </citation>
    <scope>NUCLEOTIDE SEQUENCE</scope>
</reference>
<evidence type="ECO:0000313" key="2">
    <source>
        <dbReference type="EMBL" id="CAL6055864.1"/>
    </source>
</evidence>
<evidence type="ECO:0000313" key="3">
    <source>
        <dbReference type="Proteomes" id="UP001642409"/>
    </source>
</evidence>
<dbReference type="EMBL" id="CATOUU010000914">
    <property type="protein sequence ID" value="CAI9959123.1"/>
    <property type="molecule type" value="Genomic_DNA"/>
</dbReference>
<keyword evidence="3" id="KW-1185">Reference proteome</keyword>
<evidence type="ECO:0000313" key="1">
    <source>
        <dbReference type="EMBL" id="CAI9959123.1"/>
    </source>
</evidence>
<accession>A0AA86QIV4</accession>
<dbReference type="AlphaFoldDB" id="A0AA86QIV4"/>
<gene>
    <name evidence="2" type="ORF">HINF_LOCUS46751</name>
    <name evidence="1" type="ORF">HINF_LOCUS46768</name>
</gene>
<organism evidence="1">
    <name type="scientific">Hexamita inflata</name>
    <dbReference type="NCBI Taxonomy" id="28002"/>
    <lineage>
        <taxon>Eukaryota</taxon>
        <taxon>Metamonada</taxon>
        <taxon>Diplomonadida</taxon>
        <taxon>Hexamitidae</taxon>
        <taxon>Hexamitinae</taxon>
        <taxon>Hexamita</taxon>
    </lineage>
</organism>